<evidence type="ECO:0000313" key="2">
    <source>
        <dbReference type="EMBL" id="KAJ4954173.1"/>
    </source>
</evidence>
<proteinExistence type="predicted"/>
<keyword evidence="1" id="KW-0812">Transmembrane</keyword>
<keyword evidence="3" id="KW-1185">Reference proteome</keyword>
<evidence type="ECO:0000256" key="1">
    <source>
        <dbReference type="SAM" id="Phobius"/>
    </source>
</evidence>
<feature type="transmembrane region" description="Helical" evidence="1">
    <location>
        <begin position="15"/>
        <end position="34"/>
    </location>
</feature>
<protein>
    <submittedName>
        <fullName evidence="2">Uncharacterized protein</fullName>
    </submittedName>
</protein>
<keyword evidence="1" id="KW-0472">Membrane</keyword>
<feature type="transmembrane region" description="Helical" evidence="1">
    <location>
        <begin position="99"/>
        <end position="118"/>
    </location>
</feature>
<feature type="transmembrane region" description="Helical" evidence="1">
    <location>
        <begin position="54"/>
        <end position="79"/>
    </location>
</feature>
<dbReference type="EMBL" id="JAMYWD010000012">
    <property type="protein sequence ID" value="KAJ4954173.1"/>
    <property type="molecule type" value="Genomic_DNA"/>
</dbReference>
<name>A0A9Q0GX00_9MAGN</name>
<dbReference type="AlphaFoldDB" id="A0A9Q0GX00"/>
<accession>A0A9Q0GX00</accession>
<gene>
    <name evidence="2" type="ORF">NE237_031005</name>
</gene>
<keyword evidence="1" id="KW-1133">Transmembrane helix</keyword>
<dbReference type="Proteomes" id="UP001141806">
    <property type="component" value="Unassembled WGS sequence"/>
</dbReference>
<reference evidence="2" key="1">
    <citation type="journal article" date="2023" name="Plant J.">
        <title>The genome of the king protea, Protea cynaroides.</title>
        <authorList>
            <person name="Chang J."/>
            <person name="Duong T.A."/>
            <person name="Schoeman C."/>
            <person name="Ma X."/>
            <person name="Roodt D."/>
            <person name="Barker N."/>
            <person name="Li Z."/>
            <person name="Van de Peer Y."/>
            <person name="Mizrachi E."/>
        </authorList>
    </citation>
    <scope>NUCLEOTIDE SEQUENCE</scope>
    <source>
        <tissue evidence="2">Young leaves</tissue>
    </source>
</reference>
<organism evidence="2 3">
    <name type="scientific">Protea cynaroides</name>
    <dbReference type="NCBI Taxonomy" id="273540"/>
    <lineage>
        <taxon>Eukaryota</taxon>
        <taxon>Viridiplantae</taxon>
        <taxon>Streptophyta</taxon>
        <taxon>Embryophyta</taxon>
        <taxon>Tracheophyta</taxon>
        <taxon>Spermatophyta</taxon>
        <taxon>Magnoliopsida</taxon>
        <taxon>Proteales</taxon>
        <taxon>Proteaceae</taxon>
        <taxon>Protea</taxon>
    </lineage>
</organism>
<evidence type="ECO:0000313" key="3">
    <source>
        <dbReference type="Proteomes" id="UP001141806"/>
    </source>
</evidence>
<sequence length="124" mass="14617">MFNWIFSEITFKPAFIYYLFSEYFLSKSFAAVSVEINQKRRDSSAKYRSWKSSFVFFLLVFFISGSLYLSLEIRVFYFIFILNRKRADASSVWNEEVLLGYSSLVCTCCIVSDLFVGCGRCRKR</sequence>
<comment type="caution">
    <text evidence="2">The sequence shown here is derived from an EMBL/GenBank/DDBJ whole genome shotgun (WGS) entry which is preliminary data.</text>
</comment>